<evidence type="ECO:0000313" key="2">
    <source>
        <dbReference type="Proteomes" id="UP000006299"/>
    </source>
</evidence>
<dbReference type="eggNOG" id="ENOG5034C6W">
    <property type="taxonomic scope" value="Bacteria"/>
</dbReference>
<dbReference type="HOGENOM" id="CLU_162586_1_1_9"/>
<dbReference type="KEGG" id="lcn:C270_03420"/>
<dbReference type="AlphaFoldDB" id="K0DDH1"/>
<keyword evidence="2" id="KW-1185">Reference proteome</keyword>
<dbReference type="STRING" id="1229758.C270_03420"/>
<evidence type="ECO:0000313" key="1">
    <source>
        <dbReference type="EMBL" id="AFT81597.1"/>
    </source>
</evidence>
<dbReference type="Proteomes" id="UP000006299">
    <property type="component" value="Chromosome"/>
</dbReference>
<name>K0DDH1_LEUCJ</name>
<dbReference type="EMBL" id="CP003851">
    <property type="protein sequence ID" value="AFT81597.1"/>
    <property type="molecule type" value="Genomic_DNA"/>
</dbReference>
<evidence type="ECO:0008006" key="3">
    <source>
        <dbReference type="Google" id="ProtNLM"/>
    </source>
</evidence>
<reference evidence="1 2" key="1">
    <citation type="journal article" date="2012" name="J. Bacteriol.">
        <title>Complete genome sequence of Leuconostoc carnosum strain JB16, isolated from Kimchi.</title>
        <authorList>
            <person name="Jung J.Y."/>
            <person name="Lee S.H."/>
            <person name="Jeon C.O."/>
        </authorList>
    </citation>
    <scope>NUCLEOTIDE SEQUENCE [LARGE SCALE GENOMIC DNA]</scope>
    <source>
        <strain evidence="1 2">JB16</strain>
    </source>
</reference>
<protein>
    <recommendedName>
        <fullName evidence="3">DUF2187 domain-containing protein</fullName>
    </recommendedName>
</protein>
<accession>K0DDH1</accession>
<gene>
    <name evidence="1" type="ordered locus">C270_03420</name>
</gene>
<sequence>MNHDFLLRDCALTNNMVDEEETKASKYNVGDVLLAPAYGNLEKPFTGQVEKIYENALLVEITENDPSDQPAVNEMNHRAVVRMDEIEVIKHAPAPQQADADEEE</sequence>
<proteinExistence type="predicted"/>
<organism evidence="1 2">
    <name type="scientific">Leuconostoc carnosum (strain JB16)</name>
    <dbReference type="NCBI Taxonomy" id="1229758"/>
    <lineage>
        <taxon>Bacteria</taxon>
        <taxon>Bacillati</taxon>
        <taxon>Bacillota</taxon>
        <taxon>Bacilli</taxon>
        <taxon>Lactobacillales</taxon>
        <taxon>Lactobacillaceae</taxon>
        <taxon>Leuconostoc</taxon>
    </lineage>
</organism>
<dbReference type="PATRIC" id="fig|1229758.3.peg.685"/>